<evidence type="ECO:0000256" key="5">
    <source>
        <dbReference type="SAM" id="MobiDB-lite"/>
    </source>
</evidence>
<proteinExistence type="predicted"/>
<name>A0A9P6MWE6_9FUNG</name>
<dbReference type="Gene3D" id="3.10.100.10">
    <property type="entry name" value="Mannose-Binding Protein A, subunit A"/>
    <property type="match status" value="1"/>
</dbReference>
<accession>A0A9P6MWE6</accession>
<keyword evidence="2" id="KW-0812">Transmembrane</keyword>
<evidence type="ECO:0000313" key="6">
    <source>
        <dbReference type="EMBL" id="KAG0016148.1"/>
    </source>
</evidence>
<evidence type="ECO:0000256" key="4">
    <source>
        <dbReference type="ARBA" id="ARBA00023136"/>
    </source>
</evidence>
<dbReference type="EMBL" id="JAAAID010000560">
    <property type="protein sequence ID" value="KAG0016148.1"/>
    <property type="molecule type" value="Genomic_DNA"/>
</dbReference>
<dbReference type="InterPro" id="IPR051008">
    <property type="entry name" value="Telomere_Capping_Maintenance"/>
</dbReference>
<dbReference type="PANTHER" id="PTHR35518">
    <property type="entry name" value="MAINTENANCE OF TELOMOERE CAPPING"/>
    <property type="match status" value="1"/>
</dbReference>
<sequence>MDRADLESSWWKDGPVGLDYYNTTTDPITGIVSAPTGWPTSLYLTDVIKRRIVVGFGSNNLQANTTYNVTDDFTTLYAPGILGPSKTNSSLLQISSSFDSQDCDNLMPGIMMVPTGSEGTVNQIESQADGNETAYTEVTWAFSSMSDSDSSPWTYSSGQTATTCGYSALVKSRTPVLSFSEQTAMTIWSWDLDQPPANQTFSPDRRCGVMQSNGRWAAQDCNRRLPVACRKTNTSGEWIINDRTANYRDVTCPVGYNFDLPRTAHENELLYTALLNYWNATVPSAFASFLEYQGWRAQNPIQLIRRSVLNVEDSDIMLQKRYRRDEGDEDEREENGIDDDGDYGSADSGNEGSKNQKRRPPSSSSLPNLKPRNLRYRISEREGAMLKSSQETMQLLATIPGLPNDGMIWIDISSWQTAGCWVPGGPHGICPYREPDNTVAIQDIIRVSTIGIFLYLNCRRNVRIRKSNKRRAAVRNKIMLTEVETVPA</sequence>
<dbReference type="PANTHER" id="PTHR35518:SF2">
    <property type="entry name" value="MAINTENANCE OF TELOMERE CAPPING PROTEIN 6"/>
    <property type="match status" value="1"/>
</dbReference>
<dbReference type="InterPro" id="IPR016187">
    <property type="entry name" value="CTDL_fold"/>
</dbReference>
<reference evidence="6" key="1">
    <citation type="journal article" date="2020" name="Fungal Divers.">
        <title>Resolving the Mortierellaceae phylogeny through synthesis of multi-gene phylogenetics and phylogenomics.</title>
        <authorList>
            <person name="Vandepol N."/>
            <person name="Liber J."/>
            <person name="Desiro A."/>
            <person name="Na H."/>
            <person name="Kennedy M."/>
            <person name="Barry K."/>
            <person name="Grigoriev I.V."/>
            <person name="Miller A.N."/>
            <person name="O'Donnell K."/>
            <person name="Stajich J.E."/>
            <person name="Bonito G."/>
        </authorList>
    </citation>
    <scope>NUCLEOTIDE SEQUENCE</scope>
    <source>
        <strain evidence="6">NRRL 2769</strain>
    </source>
</reference>
<evidence type="ECO:0000256" key="3">
    <source>
        <dbReference type="ARBA" id="ARBA00022989"/>
    </source>
</evidence>
<dbReference type="InterPro" id="IPR016186">
    <property type="entry name" value="C-type_lectin-like/link_sf"/>
</dbReference>
<keyword evidence="3" id="KW-1133">Transmembrane helix</keyword>
<evidence type="ECO:0000256" key="1">
    <source>
        <dbReference type="ARBA" id="ARBA00004370"/>
    </source>
</evidence>
<protein>
    <recommendedName>
        <fullName evidence="8">C-type lectin domain-containing protein</fullName>
    </recommendedName>
</protein>
<organism evidence="6 7">
    <name type="scientific">Entomortierella chlamydospora</name>
    <dbReference type="NCBI Taxonomy" id="101097"/>
    <lineage>
        <taxon>Eukaryota</taxon>
        <taxon>Fungi</taxon>
        <taxon>Fungi incertae sedis</taxon>
        <taxon>Mucoromycota</taxon>
        <taxon>Mortierellomycotina</taxon>
        <taxon>Mortierellomycetes</taxon>
        <taxon>Mortierellales</taxon>
        <taxon>Mortierellaceae</taxon>
        <taxon>Entomortierella</taxon>
    </lineage>
</organism>
<feature type="region of interest" description="Disordered" evidence="5">
    <location>
        <begin position="320"/>
        <end position="371"/>
    </location>
</feature>
<dbReference type="SUPFAM" id="SSF56436">
    <property type="entry name" value="C-type lectin-like"/>
    <property type="match status" value="1"/>
</dbReference>
<feature type="compositionally biased region" description="Acidic residues" evidence="5">
    <location>
        <begin position="327"/>
        <end position="342"/>
    </location>
</feature>
<dbReference type="GO" id="GO:0016020">
    <property type="term" value="C:membrane"/>
    <property type="evidence" value="ECO:0007669"/>
    <property type="project" value="UniProtKB-SubCell"/>
</dbReference>
<keyword evidence="7" id="KW-1185">Reference proteome</keyword>
<dbReference type="AlphaFoldDB" id="A0A9P6MWE6"/>
<evidence type="ECO:0000313" key="7">
    <source>
        <dbReference type="Proteomes" id="UP000703661"/>
    </source>
</evidence>
<feature type="compositionally biased region" description="Low complexity" evidence="5">
    <location>
        <begin position="361"/>
        <end position="371"/>
    </location>
</feature>
<evidence type="ECO:0008006" key="8">
    <source>
        <dbReference type="Google" id="ProtNLM"/>
    </source>
</evidence>
<evidence type="ECO:0000256" key="2">
    <source>
        <dbReference type="ARBA" id="ARBA00022692"/>
    </source>
</evidence>
<comment type="subcellular location">
    <subcellularLocation>
        <location evidence="1">Membrane</location>
    </subcellularLocation>
</comment>
<keyword evidence="4" id="KW-0472">Membrane</keyword>
<gene>
    <name evidence="6" type="ORF">BGZ80_009408</name>
</gene>
<comment type="caution">
    <text evidence="6">The sequence shown here is derived from an EMBL/GenBank/DDBJ whole genome shotgun (WGS) entry which is preliminary data.</text>
</comment>
<dbReference type="Proteomes" id="UP000703661">
    <property type="component" value="Unassembled WGS sequence"/>
</dbReference>